<accession>C5EZV8</accession>
<evidence type="ECO:0000313" key="1">
    <source>
        <dbReference type="EMBL" id="EEQ63552.1"/>
    </source>
</evidence>
<dbReference type="HOGENOM" id="CLU_3374140_0_0_7"/>
<organism evidence="1 2">
    <name type="scientific">Helicobacter pullorum MIT 98-5489</name>
    <dbReference type="NCBI Taxonomy" id="537972"/>
    <lineage>
        <taxon>Bacteria</taxon>
        <taxon>Pseudomonadati</taxon>
        <taxon>Campylobacterota</taxon>
        <taxon>Epsilonproteobacteria</taxon>
        <taxon>Campylobacterales</taxon>
        <taxon>Helicobacteraceae</taxon>
        <taxon>Helicobacter</taxon>
    </lineage>
</organism>
<dbReference type="AlphaFoldDB" id="C5EZV8"/>
<name>C5EZV8_9HELI</name>
<proteinExistence type="predicted"/>
<dbReference type="Proteomes" id="UP000003953">
    <property type="component" value="Unassembled WGS sequence"/>
</dbReference>
<evidence type="ECO:0000313" key="2">
    <source>
        <dbReference type="Proteomes" id="UP000003953"/>
    </source>
</evidence>
<protein>
    <submittedName>
        <fullName evidence="1">Uncharacterized protein</fullName>
    </submittedName>
</protein>
<reference evidence="2" key="1">
    <citation type="journal article" date="2014" name="Genome Announc.">
        <title>Draft genome sequences of six enterohepatic helicobacter species isolated from humans and one from rhesus macaques.</title>
        <authorList>
            <person name="Shen Z."/>
            <person name="Sheh A."/>
            <person name="Young S.K."/>
            <person name="Abouelliel A."/>
            <person name="Ward D.V."/>
            <person name="Earl A.M."/>
            <person name="Fox J.G."/>
        </authorList>
    </citation>
    <scope>NUCLEOTIDE SEQUENCE [LARGE SCALE GENOMIC DNA]</scope>
    <source>
        <strain evidence="2">MIT 98-5489</strain>
    </source>
</reference>
<sequence>MWLWIVLDSVGRLENREVEINALKDRWNLALWII</sequence>
<keyword evidence="2" id="KW-1185">Reference proteome</keyword>
<dbReference type="EMBL" id="DS990443">
    <property type="protein sequence ID" value="EEQ63552.1"/>
    <property type="molecule type" value="Genomic_DNA"/>
</dbReference>
<gene>
    <name evidence="1" type="ORF">HPMG_01009</name>
</gene>